<dbReference type="PROSITE" id="PS50297">
    <property type="entry name" value="ANK_REP_REGION"/>
    <property type="match status" value="3"/>
</dbReference>
<dbReference type="KEGG" id="psco:LY89DRAFT_674638"/>
<dbReference type="InterPro" id="IPR002110">
    <property type="entry name" value="Ankyrin_rpt"/>
</dbReference>
<gene>
    <name evidence="4" type="ORF">LY89DRAFT_674638</name>
</gene>
<accession>A0A194WUL8</accession>
<dbReference type="PANTHER" id="PTHR24171">
    <property type="entry name" value="ANKYRIN REPEAT DOMAIN-CONTAINING PROTEIN 39-RELATED"/>
    <property type="match status" value="1"/>
</dbReference>
<keyword evidence="5" id="KW-1185">Reference proteome</keyword>
<evidence type="ECO:0000313" key="4">
    <source>
        <dbReference type="EMBL" id="KUJ11307.1"/>
    </source>
</evidence>
<reference evidence="4 5" key="1">
    <citation type="submission" date="2015-10" db="EMBL/GenBank/DDBJ databases">
        <title>Full genome of DAOMC 229536 Phialocephala scopiformis, a fungal endophyte of spruce producing the potent anti-insectan compound rugulosin.</title>
        <authorList>
            <consortium name="DOE Joint Genome Institute"/>
            <person name="Walker A.K."/>
            <person name="Frasz S.L."/>
            <person name="Seifert K.A."/>
            <person name="Miller J.D."/>
            <person name="Mondo S.J."/>
            <person name="Labutti K."/>
            <person name="Lipzen A."/>
            <person name="Dockter R."/>
            <person name="Kennedy M."/>
            <person name="Grigoriev I.V."/>
            <person name="Spatafora J.W."/>
        </authorList>
    </citation>
    <scope>NUCLEOTIDE SEQUENCE [LARGE SCALE GENOMIC DNA]</scope>
    <source>
        <strain evidence="4 5">CBS 120377</strain>
    </source>
</reference>
<name>A0A194WUL8_MOLSC</name>
<keyword evidence="2 3" id="KW-0040">ANK repeat</keyword>
<dbReference type="Proteomes" id="UP000070700">
    <property type="component" value="Unassembled WGS sequence"/>
</dbReference>
<dbReference type="InParanoid" id="A0A194WUL8"/>
<feature type="repeat" description="ANK" evidence="3">
    <location>
        <begin position="210"/>
        <end position="242"/>
    </location>
</feature>
<feature type="repeat" description="ANK" evidence="3">
    <location>
        <begin position="68"/>
        <end position="100"/>
    </location>
</feature>
<evidence type="ECO:0000256" key="2">
    <source>
        <dbReference type="ARBA" id="ARBA00023043"/>
    </source>
</evidence>
<dbReference type="AlphaFoldDB" id="A0A194WUL8"/>
<evidence type="ECO:0000313" key="5">
    <source>
        <dbReference type="Proteomes" id="UP000070700"/>
    </source>
</evidence>
<dbReference type="Gene3D" id="1.25.40.20">
    <property type="entry name" value="Ankyrin repeat-containing domain"/>
    <property type="match status" value="2"/>
</dbReference>
<dbReference type="Pfam" id="PF12796">
    <property type="entry name" value="Ank_2"/>
    <property type="match status" value="2"/>
</dbReference>
<sequence>MRTRHENIADPASKKSVRHYYQISSNEGTTAQSEEAVLKLLVAVSEADETSVQEMISAKVDLYGRDSTGRTAGDIAATKGHLGVMQLLIGAGINVNFNKTQPWLYQALKAGKFETAKCLLKAGAFQNATTHIGGRSSTIFGEMLVTQSSEAVELLQKHRNENLLQPLGRLQELYTRSIGKDDSPRTLQCLKLMSQIEPNLCGGDTKFQFVQTPPLHIAAATGAVGVASFILDLGADVEAKSKAGDSPLILAIKSNHLPMVKLLLGRGASLHAISHIQLHGPDDFMPPMPLMISPSRIAMIRLIFKQRGLSQDEQPLQIPSWRQIFICQPRDKSERVAWIQIEDFPSFHIHSDIAEALVELEENETPLPAYIFYSSVYCLPQRILHHSGIRGKTDQKGCDQVGAGDEVR</sequence>
<keyword evidence="1" id="KW-0677">Repeat</keyword>
<proteinExistence type="predicted"/>
<evidence type="ECO:0000256" key="3">
    <source>
        <dbReference type="PROSITE-ProRule" id="PRU00023"/>
    </source>
</evidence>
<evidence type="ECO:0000256" key="1">
    <source>
        <dbReference type="ARBA" id="ARBA00022737"/>
    </source>
</evidence>
<protein>
    <submittedName>
        <fullName evidence="4">Ankyrin</fullName>
    </submittedName>
</protein>
<dbReference type="EMBL" id="KQ947427">
    <property type="protein sequence ID" value="KUJ11307.1"/>
    <property type="molecule type" value="Genomic_DNA"/>
</dbReference>
<dbReference type="InterPro" id="IPR036770">
    <property type="entry name" value="Ankyrin_rpt-contain_sf"/>
</dbReference>
<dbReference type="PROSITE" id="PS50088">
    <property type="entry name" value="ANK_REPEAT"/>
    <property type="match status" value="3"/>
</dbReference>
<organism evidence="4 5">
    <name type="scientific">Mollisia scopiformis</name>
    <name type="common">Conifer needle endophyte fungus</name>
    <name type="synonym">Phialocephala scopiformis</name>
    <dbReference type="NCBI Taxonomy" id="149040"/>
    <lineage>
        <taxon>Eukaryota</taxon>
        <taxon>Fungi</taxon>
        <taxon>Dikarya</taxon>
        <taxon>Ascomycota</taxon>
        <taxon>Pezizomycotina</taxon>
        <taxon>Leotiomycetes</taxon>
        <taxon>Helotiales</taxon>
        <taxon>Mollisiaceae</taxon>
        <taxon>Mollisia</taxon>
    </lineage>
</organism>
<dbReference type="SUPFAM" id="SSF48403">
    <property type="entry name" value="Ankyrin repeat"/>
    <property type="match status" value="1"/>
</dbReference>
<dbReference type="SMART" id="SM00248">
    <property type="entry name" value="ANK"/>
    <property type="match status" value="4"/>
</dbReference>
<dbReference type="OrthoDB" id="195446at2759"/>
<dbReference type="GeneID" id="28823179"/>
<dbReference type="RefSeq" id="XP_018065662.1">
    <property type="nucleotide sequence ID" value="XM_018213453.1"/>
</dbReference>
<feature type="repeat" description="ANK" evidence="3">
    <location>
        <begin position="243"/>
        <end position="275"/>
    </location>
</feature>